<keyword evidence="1" id="KW-0812">Transmembrane</keyword>
<dbReference type="EMBL" id="CP002535">
    <property type="protein sequence ID" value="AEE93230.1"/>
    <property type="molecule type" value="Genomic_DNA"/>
</dbReference>
<keyword evidence="3" id="KW-1185">Reference proteome</keyword>
<keyword evidence="1" id="KW-0472">Membrane</keyword>
<evidence type="ECO:0000313" key="3">
    <source>
        <dbReference type="Proteomes" id="UP000008458"/>
    </source>
</evidence>
<dbReference type="KEGG" id="aho:Ahos_0339"/>
<name>F4B5D6_ACIHW</name>
<dbReference type="Proteomes" id="UP000008458">
    <property type="component" value="Chromosome"/>
</dbReference>
<evidence type="ECO:0000256" key="1">
    <source>
        <dbReference type="SAM" id="Phobius"/>
    </source>
</evidence>
<evidence type="ECO:0000313" key="2">
    <source>
        <dbReference type="EMBL" id="AEE93230.1"/>
    </source>
</evidence>
<reference evidence="2 3" key="1">
    <citation type="journal article" date="2011" name="Extremophiles">
        <title>Genomic analysis of Acidianus hospitalis W1 a host for studying crenarchaeal virus and plasmid life cycles.</title>
        <authorList>
            <person name="You X.Y."/>
            <person name="Liu C."/>
            <person name="Wang S.Y."/>
            <person name="Jiang C.Y."/>
            <person name="Shah S.A."/>
            <person name="Prangishvili D."/>
            <person name="She Q."/>
            <person name="Liu S.J."/>
            <person name="Garrett R.A."/>
        </authorList>
    </citation>
    <scope>NUCLEOTIDE SEQUENCE [LARGE SCALE GENOMIC DNA]</scope>
    <source>
        <strain evidence="2 3">W1</strain>
    </source>
</reference>
<dbReference type="STRING" id="933801.Ahos_0339"/>
<dbReference type="AlphaFoldDB" id="F4B5D6"/>
<gene>
    <name evidence="2" type="ordered locus">Ahos_0339</name>
</gene>
<accession>F4B5D6</accession>
<sequence>MDKLMLFTIAFLLLGIFMSFFTFSYSNSIVYCNHFKVSLSDRGGISIPYKGSTGDEVVLLGYSNSTIKVLELNPPGGAILLGSFKGNFSKTFTALTFKCITFEGCNCPASVSAKIIVYNTSFSPIGYTIAGIFIFLGLIFLGYYKALSKLRNIKVNRSKS</sequence>
<dbReference type="eggNOG" id="arCOG08525">
    <property type="taxonomic scope" value="Archaea"/>
</dbReference>
<dbReference type="HOGENOM" id="CLU_1648209_0_0_2"/>
<protein>
    <submittedName>
        <fullName evidence="2">Uncharacterized protein</fullName>
    </submittedName>
</protein>
<proteinExistence type="predicted"/>
<organism evidence="2 3">
    <name type="scientific">Acidianus hospitalis (strain W1)</name>
    <dbReference type="NCBI Taxonomy" id="933801"/>
    <lineage>
        <taxon>Archaea</taxon>
        <taxon>Thermoproteota</taxon>
        <taxon>Thermoprotei</taxon>
        <taxon>Sulfolobales</taxon>
        <taxon>Sulfolobaceae</taxon>
        <taxon>Acidianus</taxon>
    </lineage>
</organism>
<reference key="2">
    <citation type="journal article" date="2011" name="Extremophiles">
        <title>Genomic analyses of Acidianus hospitalis W1 a host for studying crenarchaeal virus and plasmid life cycles.</title>
        <authorList>
            <person name="You X.Y."/>
            <person name="Liu C."/>
            <person name="Wang S.Y."/>
            <person name="Jiang C.Y."/>
            <person name="Shah S.A."/>
            <person name="Prangishvili D."/>
            <person name="Liu S.J."/>
            <person name="Garrett R.A."/>
        </authorList>
    </citation>
    <scope>NUCLEOTIDE SEQUENCE</scope>
    <source>
        <strain>W1</strain>
    </source>
</reference>
<keyword evidence="1" id="KW-1133">Transmembrane helix</keyword>
<feature type="transmembrane region" description="Helical" evidence="1">
    <location>
        <begin position="125"/>
        <end position="144"/>
    </location>
</feature>